<evidence type="ECO:0000313" key="3">
    <source>
        <dbReference type="Proteomes" id="UP001148018"/>
    </source>
</evidence>
<feature type="region of interest" description="Disordered" evidence="1">
    <location>
        <begin position="1"/>
        <end position="36"/>
    </location>
</feature>
<dbReference type="InterPro" id="IPR016035">
    <property type="entry name" value="Acyl_Trfase/lysoPLipase"/>
</dbReference>
<dbReference type="Gene3D" id="3.40.1090.10">
    <property type="entry name" value="Cytosolic phospholipase A2 catalytic domain"/>
    <property type="match status" value="2"/>
</dbReference>
<dbReference type="OrthoDB" id="270970at2759"/>
<protein>
    <submittedName>
        <fullName evidence="2">Uncharacterized protein</fullName>
    </submittedName>
</protein>
<dbReference type="PANTHER" id="PTHR10728">
    <property type="entry name" value="CYTOSOLIC PHOSPHOLIPASE A2"/>
    <property type="match status" value="1"/>
</dbReference>
<evidence type="ECO:0000256" key="1">
    <source>
        <dbReference type="SAM" id="MobiDB-lite"/>
    </source>
</evidence>
<reference evidence="2" key="1">
    <citation type="submission" date="2022-07" db="EMBL/GenBank/DDBJ databases">
        <title>Chromosome-level genome of Muraenolepis orangiensis.</title>
        <authorList>
            <person name="Kim J."/>
        </authorList>
    </citation>
    <scope>NUCLEOTIDE SEQUENCE</scope>
    <source>
        <strain evidence="2">KU_S4_2022</strain>
        <tissue evidence="2">Muscle</tissue>
    </source>
</reference>
<organism evidence="2 3">
    <name type="scientific">Muraenolepis orangiensis</name>
    <name type="common">Patagonian moray cod</name>
    <dbReference type="NCBI Taxonomy" id="630683"/>
    <lineage>
        <taxon>Eukaryota</taxon>
        <taxon>Metazoa</taxon>
        <taxon>Chordata</taxon>
        <taxon>Craniata</taxon>
        <taxon>Vertebrata</taxon>
        <taxon>Euteleostomi</taxon>
        <taxon>Actinopterygii</taxon>
        <taxon>Neopterygii</taxon>
        <taxon>Teleostei</taxon>
        <taxon>Neoteleostei</taxon>
        <taxon>Acanthomorphata</taxon>
        <taxon>Zeiogadaria</taxon>
        <taxon>Gadariae</taxon>
        <taxon>Gadiformes</taxon>
        <taxon>Muraenolepidoidei</taxon>
        <taxon>Muraenolepididae</taxon>
        <taxon>Muraenolepis</taxon>
    </lineage>
</organism>
<dbReference type="Proteomes" id="UP001148018">
    <property type="component" value="Unassembled WGS sequence"/>
</dbReference>
<dbReference type="GO" id="GO:0005509">
    <property type="term" value="F:calcium ion binding"/>
    <property type="evidence" value="ECO:0007669"/>
    <property type="project" value="TreeGrafter"/>
</dbReference>
<dbReference type="GO" id="GO:0047498">
    <property type="term" value="F:calcium-dependent phospholipase A2 activity"/>
    <property type="evidence" value="ECO:0007669"/>
    <property type="project" value="TreeGrafter"/>
</dbReference>
<dbReference type="GO" id="GO:0005829">
    <property type="term" value="C:cytosol"/>
    <property type="evidence" value="ECO:0007669"/>
    <property type="project" value="TreeGrafter"/>
</dbReference>
<dbReference type="GO" id="GO:0005654">
    <property type="term" value="C:nucleoplasm"/>
    <property type="evidence" value="ECO:0007669"/>
    <property type="project" value="TreeGrafter"/>
</dbReference>
<dbReference type="EMBL" id="JANIIK010000039">
    <property type="protein sequence ID" value="KAJ3608943.1"/>
    <property type="molecule type" value="Genomic_DNA"/>
</dbReference>
<dbReference type="GO" id="GO:0005635">
    <property type="term" value="C:nuclear envelope"/>
    <property type="evidence" value="ECO:0007669"/>
    <property type="project" value="TreeGrafter"/>
</dbReference>
<dbReference type="GO" id="GO:0005544">
    <property type="term" value="F:calcium-dependent phospholipid binding"/>
    <property type="evidence" value="ECO:0007669"/>
    <property type="project" value="TreeGrafter"/>
</dbReference>
<accession>A0A9Q0ENP3</accession>
<dbReference type="PANTHER" id="PTHR10728:SF39">
    <property type="entry name" value="CYTOSOLIC PHOSPHOLIPASE A2 GAMMA"/>
    <property type="match status" value="1"/>
</dbReference>
<dbReference type="SUPFAM" id="SSF52151">
    <property type="entry name" value="FabD/lysophospholipase-like"/>
    <property type="match status" value="2"/>
</dbReference>
<comment type="caution">
    <text evidence="2">The sequence shown here is derived from an EMBL/GenBank/DDBJ whole genome shotgun (WGS) entry which is preliminary data.</text>
</comment>
<sequence length="527" mass="59377">MAKSSMAIANRRGKSGQPCLVPRQRAKEGDLTPLNSPLVDSTIESPTTVSSRQNCEYFKLFKKSFFELTPHEAGYTLAGAFVETSSLGSVFNEGVLSEKKAEMDMTFLEGLCGSALADKKVTLDALRDWLENEENMMEKKDLKGFKVLKTTVDLNLSNYNSSDSTPLLQTANALLTGKRDLDGPLRMSLPVMQLCRDEETCTLTADLQSFSSSHQDKDASNANKEETRLAKVLNNDVKKQRDLDSFVTQISTIEMQISSDKEEQDERCTAADWQCFSDSYEENGDAVAQSDEELKKIHQLLELIDSHGEEDWSDLVDDLNALLTAVSQKIVGKLVNLLEKLSWIWGPSYNFLYNMNAPHLDERLLKSKTSRFEDAGLLVNSPYMSVLRPEREIDLIISFDFSQGDPMETVTKTAGFCKDLGISFPEINVPAEDSDSPKSFYVFKGLNKTPTVIHMPLFNVENCGSELEEYREKYSTQERSYSPEMIEDLVKKASENVINNKVNLLREIESIVKQKSPPVNWFKCWLL</sequence>
<gene>
    <name evidence="2" type="ORF">NHX12_023471</name>
</gene>
<dbReference type="GO" id="GO:0046475">
    <property type="term" value="P:glycerophospholipid catabolic process"/>
    <property type="evidence" value="ECO:0007669"/>
    <property type="project" value="TreeGrafter"/>
</dbReference>
<evidence type="ECO:0000313" key="2">
    <source>
        <dbReference type="EMBL" id="KAJ3608943.1"/>
    </source>
</evidence>
<keyword evidence="3" id="KW-1185">Reference proteome</keyword>
<dbReference type="AlphaFoldDB" id="A0A9Q0ENP3"/>
<proteinExistence type="predicted"/>
<name>A0A9Q0ENP3_9TELE</name>